<dbReference type="Pfam" id="PF01927">
    <property type="entry name" value="Mut7-C"/>
    <property type="match status" value="1"/>
</dbReference>
<sequence>MSIPTLPGSKPFRQNGAILAFLPFFHKPSIWVCDETVVRLGRELRALGCETSIFSGGRLPKEPPPILLTRSHRLLADRDLSFLPPTILLKSDRVGDQLRDLDRIAKINRILRPWTLCIRCGGPLNRHSPEKFRGAVPDYVVASTRWIGRCERCGHLFWRATQTSKQEAFWREIFGSRFPIGAADAPSS</sequence>
<dbReference type="InterPro" id="IPR002782">
    <property type="entry name" value="Mut7-C_RNAse_dom"/>
</dbReference>
<name>A0A948W6J9_UNCEI</name>
<dbReference type="Proteomes" id="UP000777784">
    <property type="component" value="Unassembled WGS sequence"/>
</dbReference>
<feature type="domain" description="Mut7-C RNAse" evidence="1">
    <location>
        <begin position="32"/>
        <end position="167"/>
    </location>
</feature>
<accession>A0A948W6J9</accession>
<dbReference type="PANTHER" id="PTHR39081:SF1">
    <property type="entry name" value="MUT7-C RNASE DOMAIN-CONTAINING PROTEIN"/>
    <property type="match status" value="1"/>
</dbReference>
<evidence type="ECO:0000313" key="2">
    <source>
        <dbReference type="EMBL" id="MBU2691210.1"/>
    </source>
</evidence>
<protein>
    <submittedName>
        <fullName evidence="2">Mut7-C RNAse domain-containing protein</fullName>
    </submittedName>
</protein>
<reference evidence="2" key="1">
    <citation type="submission" date="2021-05" db="EMBL/GenBank/DDBJ databases">
        <title>Energy efficiency and biological interactions define the core microbiome of deep oligotrophic groundwater.</title>
        <authorList>
            <person name="Mehrshad M."/>
            <person name="Lopez-Fernandez M."/>
            <person name="Bell E."/>
            <person name="Bernier-Latmani R."/>
            <person name="Bertilsson S."/>
            <person name="Dopson M."/>
        </authorList>
    </citation>
    <scope>NUCLEOTIDE SEQUENCE</scope>
    <source>
        <strain evidence="2">Modern_marine.mb.64</strain>
    </source>
</reference>
<proteinExistence type="predicted"/>
<evidence type="ECO:0000259" key="1">
    <source>
        <dbReference type="Pfam" id="PF01927"/>
    </source>
</evidence>
<organism evidence="2 3">
    <name type="scientific">Eiseniibacteriota bacterium</name>
    <dbReference type="NCBI Taxonomy" id="2212470"/>
    <lineage>
        <taxon>Bacteria</taxon>
        <taxon>Candidatus Eiseniibacteriota</taxon>
    </lineage>
</organism>
<dbReference type="PANTHER" id="PTHR39081">
    <property type="entry name" value="MUT7-C DOMAIN-CONTAINING PROTEIN"/>
    <property type="match status" value="1"/>
</dbReference>
<dbReference type="EMBL" id="JAHJDP010000048">
    <property type="protein sequence ID" value="MBU2691210.1"/>
    <property type="molecule type" value="Genomic_DNA"/>
</dbReference>
<dbReference type="AlphaFoldDB" id="A0A948W6J9"/>
<comment type="caution">
    <text evidence="2">The sequence shown here is derived from an EMBL/GenBank/DDBJ whole genome shotgun (WGS) entry which is preliminary data.</text>
</comment>
<evidence type="ECO:0000313" key="3">
    <source>
        <dbReference type="Proteomes" id="UP000777784"/>
    </source>
</evidence>
<gene>
    <name evidence="2" type="ORF">KJ970_09795</name>
</gene>